<dbReference type="PANTHER" id="PTHR43434:SF24">
    <property type="entry name" value="HYDROLASE-RELATED"/>
    <property type="match status" value="1"/>
</dbReference>
<dbReference type="InterPro" id="IPR023214">
    <property type="entry name" value="HAD_sf"/>
</dbReference>
<dbReference type="SUPFAM" id="SSF56784">
    <property type="entry name" value="HAD-like"/>
    <property type="match status" value="1"/>
</dbReference>
<protein>
    <submittedName>
        <fullName evidence="1">Phosphoglycolate phosphatase</fullName>
    </submittedName>
</protein>
<dbReference type="InterPro" id="IPR050155">
    <property type="entry name" value="HAD-like_hydrolase_sf"/>
</dbReference>
<dbReference type="Proteomes" id="UP000192761">
    <property type="component" value="Unassembled WGS sequence"/>
</dbReference>
<dbReference type="GO" id="GO:0006281">
    <property type="term" value="P:DNA repair"/>
    <property type="evidence" value="ECO:0007669"/>
    <property type="project" value="TreeGrafter"/>
</dbReference>
<dbReference type="PANTHER" id="PTHR43434">
    <property type="entry name" value="PHOSPHOGLYCOLATE PHOSPHATASE"/>
    <property type="match status" value="1"/>
</dbReference>
<dbReference type="GO" id="GO:0005829">
    <property type="term" value="C:cytosol"/>
    <property type="evidence" value="ECO:0007669"/>
    <property type="project" value="TreeGrafter"/>
</dbReference>
<reference evidence="1 2" key="1">
    <citation type="submission" date="2017-04" db="EMBL/GenBank/DDBJ databases">
        <authorList>
            <person name="Afonso C.L."/>
            <person name="Miller P.J."/>
            <person name="Scott M.A."/>
            <person name="Spackman E."/>
            <person name="Goraichik I."/>
            <person name="Dimitrov K.M."/>
            <person name="Suarez D.L."/>
            <person name="Swayne D.E."/>
        </authorList>
    </citation>
    <scope>NUCLEOTIDE SEQUENCE [LARGE SCALE GENOMIC DNA]</scope>
    <source>
        <strain evidence="1 2">DSM 23236</strain>
    </source>
</reference>
<dbReference type="InterPro" id="IPR023198">
    <property type="entry name" value="PGP-like_dom2"/>
</dbReference>
<dbReference type="Pfam" id="PF13419">
    <property type="entry name" value="HAD_2"/>
    <property type="match status" value="1"/>
</dbReference>
<evidence type="ECO:0000313" key="1">
    <source>
        <dbReference type="EMBL" id="SMC19494.1"/>
    </source>
</evidence>
<dbReference type="InterPro" id="IPR036412">
    <property type="entry name" value="HAD-like_sf"/>
</dbReference>
<name>A0A1W1X6L8_9NEIS</name>
<dbReference type="EMBL" id="FWXD01000003">
    <property type="protein sequence ID" value="SMC19494.1"/>
    <property type="molecule type" value="Genomic_DNA"/>
</dbReference>
<dbReference type="GO" id="GO:0008967">
    <property type="term" value="F:phosphoglycolate phosphatase activity"/>
    <property type="evidence" value="ECO:0007669"/>
    <property type="project" value="TreeGrafter"/>
</dbReference>
<evidence type="ECO:0000313" key="2">
    <source>
        <dbReference type="Proteomes" id="UP000192761"/>
    </source>
</evidence>
<dbReference type="Gene3D" id="1.10.150.240">
    <property type="entry name" value="Putative phosphatase, domain 2"/>
    <property type="match status" value="1"/>
</dbReference>
<dbReference type="OrthoDB" id="9782449at2"/>
<gene>
    <name evidence="1" type="ORF">SAMN02745857_00719</name>
</gene>
<dbReference type="RefSeq" id="WP_084089174.1">
    <property type="nucleotide sequence ID" value="NZ_FWXD01000003.1"/>
</dbReference>
<dbReference type="SFLD" id="SFLDG01129">
    <property type="entry name" value="C1.5:_HAD__Beta-PGM__Phosphata"/>
    <property type="match status" value="1"/>
</dbReference>
<proteinExistence type="predicted"/>
<dbReference type="STRING" id="1121001.SAMN02745857_00719"/>
<sequence length="226" mass="24324">MPAADFANPARRFDLLVFDWDGTLMDSTGTIAHAIQLAFGELGLPVPTDSDARFVIGYGLREAMQHLAPAADAATITAIVDAYRHHYLARDEALVLFDGVREGLQALGEAGFQLAVATGKSRVGLDRALASTGLGYHFVATRTADESFSKPHPAMLEYLFDETMVPAQRAVMIGDTTHDLQLAINAGCASLAMSYGAHPLDELLALSPLAHFDDFKQLSAWILQHG</sequence>
<accession>A0A1W1X6L8</accession>
<organism evidence="1 2">
    <name type="scientific">Andreprevotia lacus DSM 23236</name>
    <dbReference type="NCBI Taxonomy" id="1121001"/>
    <lineage>
        <taxon>Bacteria</taxon>
        <taxon>Pseudomonadati</taxon>
        <taxon>Pseudomonadota</taxon>
        <taxon>Betaproteobacteria</taxon>
        <taxon>Neisseriales</taxon>
        <taxon>Chitinibacteraceae</taxon>
        <taxon>Andreprevotia</taxon>
    </lineage>
</organism>
<dbReference type="InterPro" id="IPR006439">
    <property type="entry name" value="HAD-SF_hydro_IA"/>
</dbReference>
<dbReference type="AlphaFoldDB" id="A0A1W1X6L8"/>
<dbReference type="NCBIfam" id="TIGR01549">
    <property type="entry name" value="HAD-SF-IA-v1"/>
    <property type="match status" value="1"/>
</dbReference>
<dbReference type="SFLD" id="SFLDS00003">
    <property type="entry name" value="Haloacid_Dehalogenase"/>
    <property type="match status" value="1"/>
</dbReference>
<dbReference type="Gene3D" id="3.40.50.1000">
    <property type="entry name" value="HAD superfamily/HAD-like"/>
    <property type="match status" value="1"/>
</dbReference>
<keyword evidence="2" id="KW-1185">Reference proteome</keyword>
<dbReference type="SFLD" id="SFLDG01135">
    <property type="entry name" value="C1.5.6:_HAD__Beta-PGM__Phospha"/>
    <property type="match status" value="1"/>
</dbReference>
<dbReference type="InterPro" id="IPR041492">
    <property type="entry name" value="HAD_2"/>
</dbReference>